<dbReference type="FunFam" id="3.30.70.1430:FF:000001">
    <property type="entry name" value="Efflux pump membrane transporter"/>
    <property type="match status" value="1"/>
</dbReference>
<comment type="caution">
    <text evidence="11">The sequence shown here is derived from an EMBL/GenBank/DDBJ whole genome shotgun (WGS) entry which is preliminary data.</text>
</comment>
<feature type="transmembrane region" description="Helical" evidence="9">
    <location>
        <begin position="966"/>
        <end position="985"/>
    </location>
</feature>
<reference evidence="11 12" key="1">
    <citation type="journal article" date="2017" name="Int. J. Syst. Evol. Microbiol.">
        <title>Ramlibacter monticola sp. nov., isolated from forest soil.</title>
        <authorList>
            <person name="Chaudhary D.K."/>
            <person name="Kim J."/>
        </authorList>
    </citation>
    <scope>NUCLEOTIDE SEQUENCE [LARGE SCALE GENOMIC DNA]</scope>
    <source>
        <strain evidence="11 12">KACC 19175</strain>
    </source>
</reference>
<feature type="transmembrane region" description="Helical" evidence="9">
    <location>
        <begin position="472"/>
        <end position="499"/>
    </location>
</feature>
<evidence type="ECO:0000256" key="3">
    <source>
        <dbReference type="ARBA" id="ARBA00022448"/>
    </source>
</evidence>
<dbReference type="Gene3D" id="3.30.2090.10">
    <property type="entry name" value="Multidrug efflux transporter AcrB TolC docking domain, DN and DC subdomains"/>
    <property type="match status" value="2"/>
</dbReference>
<keyword evidence="8 9" id="KW-0472">Membrane</keyword>
<dbReference type="SUPFAM" id="SSF82866">
    <property type="entry name" value="Multidrug efflux transporter AcrB transmembrane domain"/>
    <property type="match status" value="2"/>
</dbReference>
<dbReference type="GO" id="GO:0009636">
    <property type="term" value="P:response to toxic substance"/>
    <property type="evidence" value="ECO:0007669"/>
    <property type="project" value="UniProtKB-ARBA"/>
</dbReference>
<evidence type="ECO:0000256" key="7">
    <source>
        <dbReference type="ARBA" id="ARBA00022989"/>
    </source>
</evidence>
<gene>
    <name evidence="11" type="ORF">JJ685_03675</name>
</gene>
<sequence length="1075" mass="116068">MFSRFFIDRPIFAAVLAIFIVIAGLSAIRSLPIAQYPEIAPPVVTVTAVYPGASAEVIEQTVAAPLENAINGVERMIYMGSTSTSNGVVQILVTFDIGTDADKAAQVVNNRVKQAETRLPQEVRRQGVTVEKGSSAFLQVLAFYSDDGSKDDLTISNYVTLNVLDSLKRVPGTTNVQIFGAKDYAMRIWLRPDRLAQLRLTTSDIARAINEQNAQFAAGKVGQAPTGGAQEMVYTITTQGRLADPRQFEEIILRSNPDGSTLRLKDVGRVELGSKDYDFIGRVNGRPATLVGVFLQPGANALSVAREVERTLESLARSFPKGIVQSVPYDTTRFVKVSIEEVAITLAEAMVLVVLVVYLFLQNWRATFIPVVAVPVSLIGTLAGLLVMGYSINTLTLFGMVLAIGIVVDDAIVVLENVERIMHEEKLSAREAALKAMREVSGPVIAIVLVLCAVFVPIAFLGGLSGELYRQFAVTISMAVIISGLVALSLTPSLCVLILKHEHRDPGRFFQWFNRVFARVTHRYVAGVGFMVRRAGIGLALFGGMVVLAVGLWRITPGSLVPDEDQGWFFSAVILPDGASLQRTDHVVRQVSEIIKSNPANQDVIAFTGFDFLGGGFRNNAATIFVTQKHWKERTQPVPALVGEVFMKTAHIKEALVLAFNPPPIFGLGTAGGFEFYLQQHGEGGAKRLAQVSQQFQGALAQSKLLAGGAQTLWRATVPQLHVDVDRERAKALGVPVDELFNTLSATLGSYYVNDFNKYGRTWQVLMSAESGYRKRPDDIGRMWVRSDSGAMVPVSAVASVKYSAGPEMLDRFNNHPAVKLLGQGAPGVSSGQAIAEVERVAREVLPPDFGFDWGGASYQEKRSSGTSGLALLLGALMVFLILAAQYEKWSLPLSVMLALPFGTFGALAAVWLRGMTNDVYFQIGLVTLLGLAAKNAILIVQYASQKVHEGMSASAGALEAARLRFRPIIMTSLAFILGVLPLAFSSGAGAGARRSVGTGVMGGMIAATFLAIFFVPMFFRVITARRLREQRSTEEIQAEAHREHAHRGPHGAHHHPHRGQAGGASLSGVDGAPA</sequence>
<dbReference type="EMBL" id="JAEQNE010000001">
    <property type="protein sequence ID" value="MBL0390232.1"/>
    <property type="molecule type" value="Genomic_DNA"/>
</dbReference>
<protein>
    <recommendedName>
        <fullName evidence="9">Efflux pump membrane transporter</fullName>
    </recommendedName>
</protein>
<feature type="region of interest" description="Disordered" evidence="10">
    <location>
        <begin position="1033"/>
        <end position="1075"/>
    </location>
</feature>
<comment type="similarity">
    <text evidence="2 9">Belongs to the resistance-nodulation-cell division (RND) (TC 2.A.6) family.</text>
</comment>
<name>A0A936YYG5_9BURK</name>
<dbReference type="FunFam" id="1.20.1640.10:FF:000001">
    <property type="entry name" value="Efflux pump membrane transporter"/>
    <property type="match status" value="1"/>
</dbReference>
<evidence type="ECO:0000256" key="6">
    <source>
        <dbReference type="ARBA" id="ARBA00022692"/>
    </source>
</evidence>
<dbReference type="Gene3D" id="3.30.70.1320">
    <property type="entry name" value="Multidrug efflux transporter AcrB pore domain like"/>
    <property type="match status" value="1"/>
</dbReference>
<keyword evidence="7 9" id="KW-1133">Transmembrane helix</keyword>
<evidence type="ECO:0000256" key="4">
    <source>
        <dbReference type="ARBA" id="ARBA00022475"/>
    </source>
</evidence>
<keyword evidence="4" id="KW-1003">Cell membrane</keyword>
<keyword evidence="5 9" id="KW-0997">Cell inner membrane</keyword>
<dbReference type="RefSeq" id="WP_201672798.1">
    <property type="nucleotide sequence ID" value="NZ_JAEQNE010000001.1"/>
</dbReference>
<feature type="transmembrane region" description="Helical" evidence="9">
    <location>
        <begin position="894"/>
        <end position="914"/>
    </location>
</feature>
<dbReference type="Gene3D" id="3.30.70.1430">
    <property type="entry name" value="Multidrug efflux transporter AcrB pore domain"/>
    <property type="match status" value="2"/>
</dbReference>
<proteinExistence type="inferred from homology"/>
<feature type="transmembrane region" description="Helical" evidence="9">
    <location>
        <begin position="997"/>
        <end position="1023"/>
    </location>
</feature>
<dbReference type="GO" id="GO:0015562">
    <property type="term" value="F:efflux transmembrane transporter activity"/>
    <property type="evidence" value="ECO:0007669"/>
    <property type="project" value="InterPro"/>
</dbReference>
<dbReference type="GO" id="GO:0005886">
    <property type="term" value="C:plasma membrane"/>
    <property type="evidence" value="ECO:0007669"/>
    <property type="project" value="UniProtKB-SubCell"/>
</dbReference>
<dbReference type="PANTHER" id="PTHR32063">
    <property type="match status" value="1"/>
</dbReference>
<evidence type="ECO:0000256" key="10">
    <source>
        <dbReference type="SAM" id="MobiDB-lite"/>
    </source>
</evidence>
<feature type="transmembrane region" description="Helical" evidence="9">
    <location>
        <begin position="440"/>
        <end position="460"/>
    </location>
</feature>
<dbReference type="InterPro" id="IPR027463">
    <property type="entry name" value="AcrB_DN_DC_subdom"/>
</dbReference>
<feature type="transmembrane region" description="Helical" evidence="9">
    <location>
        <begin position="537"/>
        <end position="555"/>
    </location>
</feature>
<dbReference type="NCBIfam" id="NF000282">
    <property type="entry name" value="RND_permease_1"/>
    <property type="match status" value="1"/>
</dbReference>
<keyword evidence="6 9" id="KW-0812">Transmembrane</keyword>
<evidence type="ECO:0000313" key="12">
    <source>
        <dbReference type="Proteomes" id="UP000599109"/>
    </source>
</evidence>
<evidence type="ECO:0000256" key="1">
    <source>
        <dbReference type="ARBA" id="ARBA00004429"/>
    </source>
</evidence>
<comment type="caution">
    <text evidence="9">Lacks conserved residue(s) required for the propagation of feature annotation.</text>
</comment>
<dbReference type="Pfam" id="PF00873">
    <property type="entry name" value="ACR_tran"/>
    <property type="match status" value="1"/>
</dbReference>
<dbReference type="InterPro" id="IPR004764">
    <property type="entry name" value="MdtF-like"/>
</dbReference>
<dbReference type="GO" id="GO:0042910">
    <property type="term" value="F:xenobiotic transmembrane transporter activity"/>
    <property type="evidence" value="ECO:0007669"/>
    <property type="project" value="TreeGrafter"/>
</dbReference>
<dbReference type="Proteomes" id="UP000599109">
    <property type="component" value="Unassembled WGS sequence"/>
</dbReference>
<keyword evidence="3 9" id="KW-0813">Transport</keyword>
<feature type="compositionally biased region" description="Basic residues" evidence="10">
    <location>
        <begin position="1044"/>
        <end position="1059"/>
    </location>
</feature>
<evidence type="ECO:0000256" key="8">
    <source>
        <dbReference type="ARBA" id="ARBA00023136"/>
    </source>
</evidence>
<dbReference type="Gene3D" id="3.30.70.1440">
    <property type="entry name" value="Multidrug efflux transporter AcrB pore domain"/>
    <property type="match status" value="1"/>
</dbReference>
<evidence type="ECO:0000256" key="9">
    <source>
        <dbReference type="RuleBase" id="RU364070"/>
    </source>
</evidence>
<feature type="transmembrane region" description="Helical" evidence="9">
    <location>
        <begin position="869"/>
        <end position="887"/>
    </location>
</feature>
<evidence type="ECO:0000256" key="2">
    <source>
        <dbReference type="ARBA" id="ARBA00010942"/>
    </source>
</evidence>
<dbReference type="Gene3D" id="1.20.1640.10">
    <property type="entry name" value="Multidrug efflux transporter AcrB transmembrane domain"/>
    <property type="match status" value="2"/>
</dbReference>
<dbReference type="InterPro" id="IPR001036">
    <property type="entry name" value="Acrflvin-R"/>
</dbReference>
<feature type="transmembrane region" description="Helical" evidence="9">
    <location>
        <begin position="920"/>
        <end position="945"/>
    </location>
</feature>
<keyword evidence="12" id="KW-1185">Reference proteome</keyword>
<feature type="transmembrane region" description="Helical" evidence="9">
    <location>
        <begin position="368"/>
        <end position="392"/>
    </location>
</feature>
<evidence type="ECO:0000256" key="5">
    <source>
        <dbReference type="ARBA" id="ARBA00022519"/>
    </source>
</evidence>
<dbReference type="PRINTS" id="PR00702">
    <property type="entry name" value="ACRIFLAVINRP"/>
</dbReference>
<comment type="subcellular location">
    <subcellularLocation>
        <location evidence="1 9">Cell inner membrane</location>
        <topology evidence="1 9">Multi-pass membrane protein</topology>
    </subcellularLocation>
</comment>
<accession>A0A936YYG5</accession>
<dbReference type="SUPFAM" id="SSF82693">
    <property type="entry name" value="Multidrug efflux transporter AcrB pore domain, PN1, PN2, PC1 and PC2 subdomains"/>
    <property type="match status" value="3"/>
</dbReference>
<evidence type="ECO:0000313" key="11">
    <source>
        <dbReference type="EMBL" id="MBL0390232.1"/>
    </source>
</evidence>
<dbReference type="NCBIfam" id="TIGR00915">
    <property type="entry name" value="2A0602"/>
    <property type="match status" value="1"/>
</dbReference>
<feature type="transmembrane region" description="Helical" evidence="9">
    <location>
        <begin position="398"/>
        <end position="419"/>
    </location>
</feature>
<dbReference type="PANTHER" id="PTHR32063:SF76">
    <property type="entry name" value="EFFLUX PUMP MEMBRANE TRANSPORTER"/>
    <property type="match status" value="1"/>
</dbReference>
<dbReference type="AlphaFoldDB" id="A0A936YYG5"/>
<feature type="transmembrane region" description="Helical" evidence="9">
    <location>
        <begin position="342"/>
        <end position="361"/>
    </location>
</feature>
<feature type="compositionally biased region" description="Basic and acidic residues" evidence="10">
    <location>
        <begin position="1033"/>
        <end position="1043"/>
    </location>
</feature>
<dbReference type="SUPFAM" id="SSF82714">
    <property type="entry name" value="Multidrug efflux transporter AcrB TolC docking domain, DN and DC subdomains"/>
    <property type="match status" value="2"/>
</dbReference>
<organism evidence="11 12">
    <name type="scientific">Ramlibacter monticola</name>
    <dbReference type="NCBI Taxonomy" id="1926872"/>
    <lineage>
        <taxon>Bacteria</taxon>
        <taxon>Pseudomonadati</taxon>
        <taxon>Pseudomonadota</taxon>
        <taxon>Betaproteobacteria</taxon>
        <taxon>Burkholderiales</taxon>
        <taxon>Comamonadaceae</taxon>
        <taxon>Ramlibacter</taxon>
    </lineage>
</organism>